<dbReference type="AlphaFoldDB" id="A0A811KZR2"/>
<evidence type="ECO:0000313" key="10">
    <source>
        <dbReference type="Proteomes" id="UP000614601"/>
    </source>
</evidence>
<dbReference type="InterPro" id="IPR036291">
    <property type="entry name" value="NAD(P)-bd_dom_sf"/>
</dbReference>
<dbReference type="Proteomes" id="UP000614601">
    <property type="component" value="Unassembled WGS sequence"/>
</dbReference>
<comment type="subcellular location">
    <subcellularLocation>
        <location evidence="1">Mitochondrion</location>
    </subcellularLocation>
    <subcellularLocation>
        <location evidence="2">Peroxisome</location>
    </subcellularLocation>
</comment>
<dbReference type="GO" id="GO:0005777">
    <property type="term" value="C:peroxisome"/>
    <property type="evidence" value="ECO:0007669"/>
    <property type="project" value="UniProtKB-SubCell"/>
</dbReference>
<gene>
    <name evidence="9" type="ORF">BOKJ2_LOCUS9414</name>
</gene>
<evidence type="ECO:0000256" key="7">
    <source>
        <dbReference type="ARBA" id="ARBA00023140"/>
    </source>
</evidence>
<evidence type="ECO:0000256" key="2">
    <source>
        <dbReference type="ARBA" id="ARBA00004275"/>
    </source>
</evidence>
<accession>A0A811KZR2</accession>
<dbReference type="PANTHER" id="PTHR42808">
    <property type="entry name" value="HYDROXYSTEROID DEHYDROGENASE-LIKE PROTEIN 2"/>
    <property type="match status" value="1"/>
</dbReference>
<evidence type="ECO:0000256" key="3">
    <source>
        <dbReference type="ARBA" id="ARBA00006484"/>
    </source>
</evidence>
<comment type="similarity">
    <text evidence="3">Belongs to the short-chain dehydrogenases/reductases (SDR) family.</text>
</comment>
<comment type="caution">
    <text evidence="9">The sequence shown here is derived from an EMBL/GenBank/DDBJ whole genome shotgun (WGS) entry which is preliminary data.</text>
</comment>
<dbReference type="Gene3D" id="3.40.50.720">
    <property type="entry name" value="NAD(P)-binding Rossmann-like Domain"/>
    <property type="match status" value="1"/>
</dbReference>
<organism evidence="9 10">
    <name type="scientific">Bursaphelenchus okinawaensis</name>
    <dbReference type="NCBI Taxonomy" id="465554"/>
    <lineage>
        <taxon>Eukaryota</taxon>
        <taxon>Metazoa</taxon>
        <taxon>Ecdysozoa</taxon>
        <taxon>Nematoda</taxon>
        <taxon>Chromadorea</taxon>
        <taxon>Rhabditida</taxon>
        <taxon>Tylenchina</taxon>
        <taxon>Tylenchomorpha</taxon>
        <taxon>Aphelenchoidea</taxon>
        <taxon>Aphelenchoididae</taxon>
        <taxon>Bursaphelenchus</taxon>
    </lineage>
</organism>
<dbReference type="EMBL" id="CAJFDH010000004">
    <property type="protein sequence ID" value="CAD5221377.1"/>
    <property type="molecule type" value="Genomic_DNA"/>
</dbReference>
<proteinExistence type="inferred from homology"/>
<keyword evidence="6" id="KW-0496">Mitochondrion</keyword>
<dbReference type="GO" id="GO:0005739">
    <property type="term" value="C:mitochondrion"/>
    <property type="evidence" value="ECO:0007669"/>
    <property type="project" value="UniProtKB-SubCell"/>
</dbReference>
<dbReference type="Pfam" id="PF00106">
    <property type="entry name" value="adh_short"/>
    <property type="match status" value="1"/>
</dbReference>
<dbReference type="OrthoDB" id="5327538at2759"/>
<dbReference type="InterPro" id="IPR002347">
    <property type="entry name" value="SDR_fam"/>
</dbReference>
<dbReference type="GO" id="GO:0016491">
    <property type="term" value="F:oxidoreductase activity"/>
    <property type="evidence" value="ECO:0007669"/>
    <property type="project" value="UniProtKB-KW"/>
</dbReference>
<dbReference type="InterPro" id="IPR051935">
    <property type="entry name" value="HSDL2"/>
</dbReference>
<dbReference type="Proteomes" id="UP000783686">
    <property type="component" value="Unassembled WGS sequence"/>
</dbReference>
<dbReference type="PANTHER" id="PTHR42808:SF3">
    <property type="entry name" value="HYDROXYSTEROID DEHYDROGENASE-LIKE PROTEIN 2"/>
    <property type="match status" value="1"/>
</dbReference>
<evidence type="ECO:0000256" key="6">
    <source>
        <dbReference type="ARBA" id="ARBA00023128"/>
    </source>
</evidence>
<evidence type="ECO:0000256" key="5">
    <source>
        <dbReference type="ARBA" id="ARBA00023002"/>
    </source>
</evidence>
<dbReference type="NCBIfam" id="NF006133">
    <property type="entry name" value="PRK08278.1"/>
    <property type="match status" value="1"/>
</dbReference>
<dbReference type="FunFam" id="3.40.50.720:FF:000301">
    <property type="entry name" value="Hydroxysteroid dehydrogenase like 2"/>
    <property type="match status" value="1"/>
</dbReference>
<sequence length="290" mass="32082">MVENTGFFKNKTVFISGGSRGIGLAIAKKLAADGANIVIAAKTAELHPKLEGTIYTAAKEIEKAGGRCLPLVMDVRHEEEVEKAVKKTVKHFGGIDILLNNASAINTSATEKTNMKQYDLMQHINTRGTFFMSKSCIPYLKKSSNPHILNISPPLNLDPQWFRYHVGYTISKYGMSMCALGMAHEFAADGIAVNALWPRTAIWTAAIKLASRDQNAKNYCRKDDIMADAAYLILSKQSRRFTGQFVLDDEILQEHGVTDFDQFKFVDGPLVTDFFVPGVPYSGPFTHAKI</sequence>
<evidence type="ECO:0000256" key="1">
    <source>
        <dbReference type="ARBA" id="ARBA00004173"/>
    </source>
</evidence>
<protein>
    <recommendedName>
        <fullName evidence="8">Hydroxysteroid dehydrogenase-like protein 2</fullName>
    </recommendedName>
</protein>
<keyword evidence="7" id="KW-0576">Peroxisome</keyword>
<keyword evidence="10" id="KW-1185">Reference proteome</keyword>
<evidence type="ECO:0000313" key="9">
    <source>
        <dbReference type="EMBL" id="CAD5221377.1"/>
    </source>
</evidence>
<dbReference type="EMBL" id="CAJFCW020000004">
    <property type="protein sequence ID" value="CAG9114997.1"/>
    <property type="molecule type" value="Genomic_DNA"/>
</dbReference>
<dbReference type="SUPFAM" id="SSF51735">
    <property type="entry name" value="NAD(P)-binding Rossmann-fold domains"/>
    <property type="match status" value="1"/>
</dbReference>
<keyword evidence="5" id="KW-0560">Oxidoreductase</keyword>
<name>A0A811KZR2_9BILA</name>
<evidence type="ECO:0000256" key="4">
    <source>
        <dbReference type="ARBA" id="ARBA00022857"/>
    </source>
</evidence>
<keyword evidence="4" id="KW-0521">NADP</keyword>
<reference evidence="9" key="1">
    <citation type="submission" date="2020-09" db="EMBL/GenBank/DDBJ databases">
        <authorList>
            <person name="Kikuchi T."/>
        </authorList>
    </citation>
    <scope>NUCLEOTIDE SEQUENCE</scope>
    <source>
        <strain evidence="9">SH1</strain>
    </source>
</reference>
<dbReference type="PRINTS" id="PR00081">
    <property type="entry name" value="GDHRDH"/>
</dbReference>
<evidence type="ECO:0000256" key="8">
    <source>
        <dbReference type="ARBA" id="ARBA00040243"/>
    </source>
</evidence>
<dbReference type="CDD" id="cd09762">
    <property type="entry name" value="HSDL2_SDR_c"/>
    <property type="match status" value="1"/>
</dbReference>